<comment type="caution">
    <text evidence="1">The sequence shown here is derived from an EMBL/GenBank/DDBJ whole genome shotgun (WGS) entry which is preliminary data.</text>
</comment>
<protein>
    <submittedName>
        <fullName evidence="1">Cyclase</fullName>
    </submittedName>
</protein>
<dbReference type="RefSeq" id="WP_200342656.1">
    <property type="nucleotide sequence ID" value="NZ_NRRL01000086.1"/>
</dbReference>
<dbReference type="PANTHER" id="PTHR31118:SF12">
    <property type="entry name" value="CYCLASE-LIKE PROTEIN 2"/>
    <property type="match status" value="1"/>
</dbReference>
<accession>A0ABS1DLN2</accession>
<sequence>MCAPGCLETVHNRLDRRAFFKGAGATAAAGVMAAAYPPKPAAAQTRSFERVVDMTHTLSPEFPTYFNRPGIEMERMTAIADDGFNMYRWSVIEHAGTHLDAPIHFSRGDQHTAEQIPAEQLVAPLCVIDIKARAADNPDARLTPDDIKAWEAQHGPIPDGAAVAMNSGWDQYAQTEKFAGRDADGRMHFPGVHGEATQYLLEETGAQGLMVDTLSLDYGLSTSFDTHYAWLPSNRWGLENLRNLDQVPASGATVVVGAPKIADATGGPTRVFALV</sequence>
<dbReference type="Proteomes" id="UP001296873">
    <property type="component" value="Unassembled WGS sequence"/>
</dbReference>
<dbReference type="InterPro" id="IPR006311">
    <property type="entry name" value="TAT_signal"/>
</dbReference>
<name>A0ABS1DLN2_9PROT</name>
<keyword evidence="2" id="KW-1185">Reference proteome</keyword>
<evidence type="ECO:0000313" key="2">
    <source>
        <dbReference type="Proteomes" id="UP001296873"/>
    </source>
</evidence>
<dbReference type="SUPFAM" id="SSF102198">
    <property type="entry name" value="Putative cyclase"/>
    <property type="match status" value="1"/>
</dbReference>
<dbReference type="EMBL" id="NRRL01000086">
    <property type="protein sequence ID" value="MBK1670295.1"/>
    <property type="molecule type" value="Genomic_DNA"/>
</dbReference>
<dbReference type="Pfam" id="PF04199">
    <property type="entry name" value="Cyclase"/>
    <property type="match status" value="1"/>
</dbReference>
<dbReference type="InterPro" id="IPR007325">
    <property type="entry name" value="KFase/CYL"/>
</dbReference>
<proteinExistence type="predicted"/>
<dbReference type="InterPro" id="IPR037175">
    <property type="entry name" value="KFase_sf"/>
</dbReference>
<dbReference type="Gene3D" id="3.50.30.50">
    <property type="entry name" value="Putative cyclase"/>
    <property type="match status" value="1"/>
</dbReference>
<gene>
    <name evidence="1" type="ORF">CKO28_19910</name>
</gene>
<dbReference type="PANTHER" id="PTHR31118">
    <property type="entry name" value="CYCLASE-LIKE PROTEIN 2"/>
    <property type="match status" value="1"/>
</dbReference>
<dbReference type="PROSITE" id="PS51318">
    <property type="entry name" value="TAT"/>
    <property type="match status" value="1"/>
</dbReference>
<organism evidence="1 2">
    <name type="scientific">Rhodovibrio sodomensis</name>
    <dbReference type="NCBI Taxonomy" id="1088"/>
    <lineage>
        <taxon>Bacteria</taxon>
        <taxon>Pseudomonadati</taxon>
        <taxon>Pseudomonadota</taxon>
        <taxon>Alphaproteobacteria</taxon>
        <taxon>Rhodospirillales</taxon>
        <taxon>Rhodovibrionaceae</taxon>
        <taxon>Rhodovibrio</taxon>
    </lineage>
</organism>
<evidence type="ECO:0000313" key="1">
    <source>
        <dbReference type="EMBL" id="MBK1670295.1"/>
    </source>
</evidence>
<reference evidence="1 2" key="1">
    <citation type="journal article" date="2020" name="Microorganisms">
        <title>Osmotic Adaptation and Compatible Solute Biosynthesis of Phototrophic Bacteria as Revealed from Genome Analyses.</title>
        <authorList>
            <person name="Imhoff J.F."/>
            <person name="Rahn T."/>
            <person name="Kunzel S."/>
            <person name="Keller A."/>
            <person name="Neulinger S.C."/>
        </authorList>
    </citation>
    <scope>NUCLEOTIDE SEQUENCE [LARGE SCALE GENOMIC DNA]</scope>
    <source>
        <strain evidence="1 2">DSM 9895</strain>
    </source>
</reference>